<evidence type="ECO:0000256" key="1">
    <source>
        <dbReference type="ARBA" id="ARBA00022741"/>
    </source>
</evidence>
<keyword evidence="3" id="KW-0067">ATP-binding</keyword>
<comment type="caution">
    <text evidence="5">The sequence shown here is derived from an EMBL/GenBank/DDBJ whole genome shotgun (WGS) entry which is preliminary data.</text>
</comment>
<dbReference type="Gene3D" id="2.40.100.10">
    <property type="entry name" value="Cyclophilin-like"/>
    <property type="match status" value="1"/>
</dbReference>
<dbReference type="Proteomes" id="UP001500752">
    <property type="component" value="Unassembled WGS sequence"/>
</dbReference>
<dbReference type="Gene3D" id="3.30.1360.40">
    <property type="match status" value="1"/>
</dbReference>
<keyword evidence="1" id="KW-0547">Nucleotide-binding</keyword>
<dbReference type="PANTHER" id="PTHR34698:SF2">
    <property type="entry name" value="5-OXOPROLINASE SUBUNIT B"/>
    <property type="match status" value="1"/>
</dbReference>
<dbReference type="PANTHER" id="PTHR34698">
    <property type="entry name" value="5-OXOPROLINASE SUBUNIT B"/>
    <property type="match status" value="1"/>
</dbReference>
<dbReference type="EMBL" id="BAABEO010000018">
    <property type="protein sequence ID" value="GAA3687643.1"/>
    <property type="molecule type" value="Genomic_DNA"/>
</dbReference>
<evidence type="ECO:0000256" key="2">
    <source>
        <dbReference type="ARBA" id="ARBA00022801"/>
    </source>
</evidence>
<dbReference type="GO" id="GO:0016787">
    <property type="term" value="F:hydrolase activity"/>
    <property type="evidence" value="ECO:0007669"/>
    <property type="project" value="UniProtKB-KW"/>
</dbReference>
<dbReference type="RefSeq" id="WP_345151361.1">
    <property type="nucleotide sequence ID" value="NZ_BAABEO010000018.1"/>
</dbReference>
<evidence type="ECO:0000313" key="6">
    <source>
        <dbReference type="Proteomes" id="UP001500752"/>
    </source>
</evidence>
<keyword evidence="2 5" id="KW-0378">Hydrolase</keyword>
<dbReference type="InterPro" id="IPR029000">
    <property type="entry name" value="Cyclophilin-like_dom_sf"/>
</dbReference>
<proteinExistence type="predicted"/>
<dbReference type="SUPFAM" id="SSF160467">
    <property type="entry name" value="PH0987 N-terminal domain-like"/>
    <property type="match status" value="1"/>
</dbReference>
<organism evidence="5 6">
    <name type="scientific">Arthrobacter ginkgonis</name>
    <dbReference type="NCBI Taxonomy" id="1630594"/>
    <lineage>
        <taxon>Bacteria</taxon>
        <taxon>Bacillati</taxon>
        <taxon>Actinomycetota</taxon>
        <taxon>Actinomycetes</taxon>
        <taxon>Micrococcales</taxon>
        <taxon>Micrococcaceae</taxon>
        <taxon>Arthrobacter</taxon>
    </lineage>
</organism>
<dbReference type="Pfam" id="PF02682">
    <property type="entry name" value="CT_C_D"/>
    <property type="match status" value="1"/>
</dbReference>
<evidence type="ECO:0000256" key="3">
    <source>
        <dbReference type="ARBA" id="ARBA00022840"/>
    </source>
</evidence>
<protein>
    <submittedName>
        <fullName evidence="5">Allophanate hydrolase subunit 1</fullName>
    </submittedName>
</protein>
<keyword evidence="6" id="KW-1185">Reference proteome</keyword>
<dbReference type="SUPFAM" id="SSF50891">
    <property type="entry name" value="Cyclophilin-like"/>
    <property type="match status" value="1"/>
</dbReference>
<accession>A0ABP7CGW2</accession>
<evidence type="ECO:0000259" key="4">
    <source>
        <dbReference type="SMART" id="SM00796"/>
    </source>
</evidence>
<dbReference type="SMART" id="SM00796">
    <property type="entry name" value="AHS1"/>
    <property type="match status" value="1"/>
</dbReference>
<sequence>MSTTVAELGPARYTWGGDEFLFVEIAEAMSLAANFKVMSLARALTDAALEGVVDICPANASLLIRFNPDLLGPEELQLRVRELEARLGDAEQARLETRIIEIPVWYQDPYTAEVAERFREGYHQEPGGSDLDYAAKVNGLADAAEFIRRHHEQPWMASMVGFVAGLPFLFQLVEQEKQLQVPKYLSPRTDTPELTLGHGGCFSCIYSVRGAGGYQMFGVVAAPIFDPAQRLADFADFMVFFRPGDLVKFRPVDEAEYRRIKDEVADGTFRYRQAPVTFDLTAALADPEGYNREILEALNGH</sequence>
<dbReference type="InterPro" id="IPR010016">
    <property type="entry name" value="PxpB"/>
</dbReference>
<dbReference type="InterPro" id="IPR003833">
    <property type="entry name" value="CT_C_D"/>
</dbReference>
<gene>
    <name evidence="5" type="ORF">GCM10023081_26200</name>
</gene>
<name>A0ABP7CGW2_9MICC</name>
<feature type="domain" description="Carboxyltransferase" evidence="4">
    <location>
        <begin position="11"/>
        <end position="231"/>
    </location>
</feature>
<reference evidence="6" key="1">
    <citation type="journal article" date="2019" name="Int. J. Syst. Evol. Microbiol.">
        <title>The Global Catalogue of Microorganisms (GCM) 10K type strain sequencing project: providing services to taxonomists for standard genome sequencing and annotation.</title>
        <authorList>
            <consortium name="The Broad Institute Genomics Platform"/>
            <consortium name="The Broad Institute Genome Sequencing Center for Infectious Disease"/>
            <person name="Wu L."/>
            <person name="Ma J."/>
        </authorList>
    </citation>
    <scope>NUCLEOTIDE SEQUENCE [LARGE SCALE GENOMIC DNA]</scope>
    <source>
        <strain evidence="6">JCM 30742</strain>
    </source>
</reference>
<evidence type="ECO:0000313" key="5">
    <source>
        <dbReference type="EMBL" id="GAA3687643.1"/>
    </source>
</evidence>